<evidence type="ECO:0000313" key="4">
    <source>
        <dbReference type="Proteomes" id="UP000037843"/>
    </source>
</evidence>
<evidence type="ECO:0000313" key="3">
    <source>
        <dbReference type="EMBL" id="KPG26506.1"/>
    </source>
</evidence>
<keyword evidence="1" id="KW-1133">Transmembrane helix</keyword>
<evidence type="ECO:0000313" key="5">
    <source>
        <dbReference type="Proteomes" id="UP000037962"/>
    </source>
</evidence>
<feature type="transmembrane region" description="Helical" evidence="1">
    <location>
        <begin position="119"/>
        <end position="140"/>
    </location>
</feature>
<proteinExistence type="predicted"/>
<accession>A0A7V8LJF1</accession>
<gene>
    <name evidence="2" type="ORF">AN908_26960</name>
    <name evidence="3" type="ORF">AN912_25135</name>
</gene>
<feature type="transmembrane region" description="Helical" evidence="1">
    <location>
        <begin position="51"/>
        <end position="69"/>
    </location>
</feature>
<dbReference type="KEGG" id="miz:BAB75_18645"/>
<dbReference type="Proteomes" id="UP000037843">
    <property type="component" value="Unassembled WGS sequence"/>
</dbReference>
<feature type="transmembrane region" description="Helical" evidence="1">
    <location>
        <begin position="23"/>
        <end position="44"/>
    </location>
</feature>
<name>A0A7V8LJF1_9MYCO</name>
<sequence length="141" mass="15171">MADMIINNLADIDGPTPASTFDMTVWGIAAFVCLALTVGLVVVAGHRDTEWQWRLGAALAAAFTLWLYWNALWQPLSGHNFWDVVKLPGTFLGITVLGFVVSSLVALDYRSSGKAVNAHFATVAFGLAFLVTGAEIVRLMG</sequence>
<comment type="caution">
    <text evidence="2">The sequence shown here is derived from an EMBL/GenBank/DDBJ whole genome shotgun (WGS) entry which is preliminary data.</text>
</comment>
<dbReference type="AlphaFoldDB" id="A0A7V8LJF1"/>
<keyword evidence="1" id="KW-0812">Transmembrane</keyword>
<dbReference type="Proteomes" id="UP000037962">
    <property type="component" value="Unassembled WGS sequence"/>
</dbReference>
<organism evidence="2 4">
    <name type="scientific">Mycobacteroides immunogenum</name>
    <dbReference type="NCBI Taxonomy" id="83262"/>
    <lineage>
        <taxon>Bacteria</taxon>
        <taxon>Bacillati</taxon>
        <taxon>Actinomycetota</taxon>
        <taxon>Actinomycetes</taxon>
        <taxon>Mycobacteriales</taxon>
        <taxon>Mycobacteriaceae</taxon>
        <taxon>Mycobacteroides</taxon>
    </lineage>
</organism>
<evidence type="ECO:0000256" key="1">
    <source>
        <dbReference type="SAM" id="Phobius"/>
    </source>
</evidence>
<dbReference type="EMBL" id="LJFO01000024">
    <property type="protein sequence ID" value="KPG02947.1"/>
    <property type="molecule type" value="Genomic_DNA"/>
</dbReference>
<feature type="transmembrane region" description="Helical" evidence="1">
    <location>
        <begin position="89"/>
        <end position="107"/>
    </location>
</feature>
<keyword evidence="5" id="KW-1185">Reference proteome</keyword>
<keyword evidence="1" id="KW-0472">Membrane</keyword>
<evidence type="ECO:0000313" key="2">
    <source>
        <dbReference type="EMBL" id="KPG02947.1"/>
    </source>
</evidence>
<protein>
    <submittedName>
        <fullName evidence="2">Uncharacterized protein</fullName>
    </submittedName>
</protein>
<reference evidence="4 5" key="1">
    <citation type="submission" date="2015-09" db="EMBL/GenBank/DDBJ databases">
        <title>Genome Sequences of Mycobacterium immunogenum Isolates, Recuperated from a Chloraminated Drinking Water Distribution System Simulator Subjected to Episodes of Nitrification.</title>
        <authorList>
            <person name="Gomez-Alvarez V."/>
            <person name="Revetta R.P."/>
        </authorList>
    </citation>
    <scope>NUCLEOTIDE SEQUENCE [LARGE SCALE GENOMIC DNA]</scope>
    <source>
        <strain evidence="2 4">H008</strain>
        <strain evidence="3 5">H076</strain>
    </source>
</reference>
<dbReference type="EMBL" id="LJFS01000045">
    <property type="protein sequence ID" value="KPG26506.1"/>
    <property type="molecule type" value="Genomic_DNA"/>
</dbReference>